<feature type="non-terminal residue" evidence="1">
    <location>
        <position position="1"/>
    </location>
</feature>
<organism evidence="1">
    <name type="scientific">Nothobranchius rachovii</name>
    <name type="common">bluefin notho</name>
    <dbReference type="NCBI Taxonomy" id="451742"/>
    <lineage>
        <taxon>Eukaryota</taxon>
        <taxon>Metazoa</taxon>
        <taxon>Chordata</taxon>
        <taxon>Craniata</taxon>
        <taxon>Vertebrata</taxon>
        <taxon>Euteleostomi</taxon>
        <taxon>Actinopterygii</taxon>
        <taxon>Neopterygii</taxon>
        <taxon>Teleostei</taxon>
        <taxon>Neoteleostei</taxon>
        <taxon>Acanthomorphata</taxon>
        <taxon>Ovalentaria</taxon>
        <taxon>Atherinomorphae</taxon>
        <taxon>Cyprinodontiformes</taxon>
        <taxon>Nothobranchiidae</taxon>
        <taxon>Nothobranchius</taxon>
    </lineage>
</organism>
<evidence type="ECO:0000313" key="1">
    <source>
        <dbReference type="EMBL" id="SBS09980.1"/>
    </source>
</evidence>
<sequence>GNRKAVRFFILKILGASLHFRARFPVFPSPKMSNLTRFRGVACRKKNRRVKAATRCS</sequence>
<reference evidence="1" key="2">
    <citation type="submission" date="2016-06" db="EMBL/GenBank/DDBJ databases">
        <title>The genome of a short-lived fish provides insights into sex chromosome evolution and the genetic control of aging.</title>
        <authorList>
            <person name="Reichwald K."/>
            <person name="Felder M."/>
            <person name="Petzold A."/>
            <person name="Koch P."/>
            <person name="Groth M."/>
            <person name="Platzer M."/>
        </authorList>
    </citation>
    <scope>NUCLEOTIDE SEQUENCE</scope>
    <source>
        <tissue evidence="1">Brain</tissue>
    </source>
</reference>
<name>A0A1A8RV52_9TELE</name>
<protein>
    <submittedName>
        <fullName evidence="1">Uncharacterized protein</fullName>
    </submittedName>
</protein>
<reference evidence="1" key="1">
    <citation type="submission" date="2016-05" db="EMBL/GenBank/DDBJ databases">
        <authorList>
            <person name="Lavstsen T."/>
            <person name="Jespersen J.S."/>
        </authorList>
    </citation>
    <scope>NUCLEOTIDE SEQUENCE</scope>
    <source>
        <tissue evidence="1">Brain</tissue>
    </source>
</reference>
<dbReference type="AlphaFoldDB" id="A0A1A8RV52"/>
<accession>A0A1A8RV52</accession>
<feature type="non-terminal residue" evidence="1">
    <location>
        <position position="57"/>
    </location>
</feature>
<proteinExistence type="predicted"/>
<gene>
    <name evidence="1" type="primary">Nfu_g_1_019760</name>
</gene>
<dbReference type="EMBL" id="HAEH01019924">
    <property type="protein sequence ID" value="SBS09980.1"/>
    <property type="molecule type" value="Transcribed_RNA"/>
</dbReference>